<organism evidence="1 2">
    <name type="scientific">Methylobacterium aquaticum</name>
    <dbReference type="NCBI Taxonomy" id="270351"/>
    <lineage>
        <taxon>Bacteria</taxon>
        <taxon>Pseudomonadati</taxon>
        <taxon>Pseudomonadota</taxon>
        <taxon>Alphaproteobacteria</taxon>
        <taxon>Hyphomicrobiales</taxon>
        <taxon>Methylobacteriaceae</taxon>
        <taxon>Methylobacterium</taxon>
    </lineage>
</organism>
<name>A0A0J6SXI1_9HYPH</name>
<accession>A0A0J6SXI1</accession>
<dbReference type="OrthoDB" id="8455901at2"/>
<dbReference type="AlphaFoldDB" id="A0A0J6SXI1"/>
<gene>
    <name evidence="1" type="ORF">VP06_06995</name>
</gene>
<dbReference type="EMBL" id="LABX01000050">
    <property type="protein sequence ID" value="KMO38018.1"/>
    <property type="molecule type" value="Genomic_DNA"/>
</dbReference>
<dbReference type="PATRIC" id="fig|270351.6.peg.6037"/>
<dbReference type="RefSeq" id="WP_048463107.1">
    <property type="nucleotide sequence ID" value="NZ_LABX01000050.1"/>
</dbReference>
<dbReference type="Proteomes" id="UP000035929">
    <property type="component" value="Unassembled WGS sequence"/>
</dbReference>
<evidence type="ECO:0000313" key="2">
    <source>
        <dbReference type="Proteomes" id="UP000035929"/>
    </source>
</evidence>
<protein>
    <submittedName>
        <fullName evidence="1">Uncharacterized protein</fullName>
    </submittedName>
</protein>
<sequence>MGMTQTIADKMKQDEEFRKYMSAVEADAKKEEANLHERVLASIDSHYEKNKWSHDRLFGNRQSDYQNYSDWGLDRINAIVESIGKALGAGDYPSSAVPGSDKADQNAIDTAKEFAGVFAGDYSLIVARVQALVSATLSQFSVKSETVHKSELKDIPLSGGLHLFYGSSGRVYEAKQFFSNEFIGSFQIVFESHVSAEESRAFTLHEILKATEHEIKLLNEMIAKIRTAQMESLDEIIKKDIKDFKSTNDAYNVAIASVKMDRDKVMQEYDKYKRVMFAVELLIKTHGPSEKPGMLAGLPLSGLFNEWEASIADRYLKEMGFAKASDRA</sequence>
<comment type="caution">
    <text evidence="1">The sequence shown here is derived from an EMBL/GenBank/DDBJ whole genome shotgun (WGS) entry which is preliminary data.</text>
</comment>
<reference evidence="1 2" key="1">
    <citation type="submission" date="2015-03" db="EMBL/GenBank/DDBJ databases">
        <title>Genome sequencing of Methylobacterium aquaticum DSM16371 type strain.</title>
        <authorList>
            <person name="Chaudhry V."/>
            <person name="Patil P.B."/>
        </authorList>
    </citation>
    <scope>NUCLEOTIDE SEQUENCE [LARGE SCALE GENOMIC DNA]</scope>
    <source>
        <strain evidence="1 2">DSM 16371</strain>
    </source>
</reference>
<evidence type="ECO:0000313" key="1">
    <source>
        <dbReference type="EMBL" id="KMO38018.1"/>
    </source>
</evidence>
<proteinExistence type="predicted"/>